<evidence type="ECO:0000313" key="6">
    <source>
        <dbReference type="EMBL" id="HJH24558.1"/>
    </source>
</evidence>
<dbReference type="SUPFAM" id="SSF52540">
    <property type="entry name" value="P-loop containing nucleoside triphosphate hydrolases"/>
    <property type="match status" value="1"/>
</dbReference>
<dbReference type="PANTHER" id="PTHR42781">
    <property type="entry name" value="SPERMIDINE/PUTRESCINE IMPORT ATP-BINDING PROTEIN POTA"/>
    <property type="match status" value="1"/>
</dbReference>
<reference evidence="6" key="2">
    <citation type="submission" date="2021-09" db="EMBL/GenBank/DDBJ databases">
        <authorList>
            <person name="Gilroy R."/>
        </authorList>
    </citation>
    <scope>NUCLEOTIDE SEQUENCE</scope>
    <source>
        <strain evidence="6">CHK175-13533</strain>
    </source>
</reference>
<dbReference type="SMART" id="SM00382">
    <property type="entry name" value="AAA"/>
    <property type="match status" value="1"/>
</dbReference>
<evidence type="ECO:0000256" key="1">
    <source>
        <dbReference type="ARBA" id="ARBA00022448"/>
    </source>
</evidence>
<sequence>MSVYINIQRALTNATREFLLDIKLETQAHRIALFGPSGSGKTLTIQAVSGLMSPDSGEIRMNDKLFFCSDTGINMPPQERQLAYLLQDYGLFPHLTVAQNISFGLKRGWLNPAKKWVPDGAKRWVDAFDLHAILGNYPYEISGGQKQRTALARALAVSPELLLLDEPLAALDMDLRVRMRQELSQLQKRLDIPSIIITHDPEDAIVLADEVYRIADGKIQGRCTPEELSQEIELSSERLAAELQRTAVVF</sequence>
<proteinExistence type="predicted"/>
<dbReference type="PROSITE" id="PS50893">
    <property type="entry name" value="ABC_TRANSPORTER_2"/>
    <property type="match status" value="1"/>
</dbReference>
<protein>
    <submittedName>
        <fullName evidence="6">ATP-binding cassette domain-containing protein</fullName>
    </submittedName>
</protein>
<dbReference type="GO" id="GO:0016887">
    <property type="term" value="F:ATP hydrolysis activity"/>
    <property type="evidence" value="ECO:0007669"/>
    <property type="project" value="InterPro"/>
</dbReference>
<evidence type="ECO:0000259" key="5">
    <source>
        <dbReference type="PROSITE" id="PS50893"/>
    </source>
</evidence>
<dbReference type="InterPro" id="IPR027417">
    <property type="entry name" value="P-loop_NTPase"/>
</dbReference>
<feature type="domain" description="ABC transporter" evidence="5">
    <location>
        <begin position="2"/>
        <end position="241"/>
    </location>
</feature>
<keyword evidence="2" id="KW-1003">Cell membrane</keyword>
<dbReference type="InterPro" id="IPR050093">
    <property type="entry name" value="ABC_SmlMolc_Importer"/>
</dbReference>
<dbReference type="Proteomes" id="UP000700248">
    <property type="component" value="Unassembled WGS sequence"/>
</dbReference>
<name>A0A9D3AAU2_9BURK</name>
<dbReference type="EMBL" id="DYTQ01000097">
    <property type="protein sequence ID" value="HJH24558.1"/>
    <property type="molecule type" value="Genomic_DNA"/>
</dbReference>
<dbReference type="PANTHER" id="PTHR42781:SF4">
    <property type="entry name" value="SPERMIDINE_PUTRESCINE IMPORT ATP-BINDING PROTEIN POTA"/>
    <property type="match status" value="1"/>
</dbReference>
<dbReference type="AlphaFoldDB" id="A0A9D3AAU2"/>
<evidence type="ECO:0000256" key="4">
    <source>
        <dbReference type="ARBA" id="ARBA00022840"/>
    </source>
</evidence>
<keyword evidence="3" id="KW-0547">Nucleotide-binding</keyword>
<reference evidence="6" key="1">
    <citation type="journal article" date="2021" name="PeerJ">
        <title>Extensive microbial diversity within the chicken gut microbiome revealed by metagenomics and culture.</title>
        <authorList>
            <person name="Gilroy R."/>
            <person name="Ravi A."/>
            <person name="Getino M."/>
            <person name="Pursley I."/>
            <person name="Horton D.L."/>
            <person name="Alikhan N.F."/>
            <person name="Baker D."/>
            <person name="Gharbi K."/>
            <person name="Hall N."/>
            <person name="Watson M."/>
            <person name="Adriaenssens E.M."/>
            <person name="Foster-Nyarko E."/>
            <person name="Jarju S."/>
            <person name="Secka A."/>
            <person name="Antonio M."/>
            <person name="Oren A."/>
            <person name="Chaudhuri R.R."/>
            <person name="La Ragione R."/>
            <person name="Hildebrand F."/>
            <person name="Pallen M.J."/>
        </authorList>
    </citation>
    <scope>NUCLEOTIDE SEQUENCE</scope>
    <source>
        <strain evidence="6">CHK175-13533</strain>
    </source>
</reference>
<evidence type="ECO:0000256" key="2">
    <source>
        <dbReference type="ARBA" id="ARBA00022475"/>
    </source>
</evidence>
<keyword evidence="2" id="KW-0472">Membrane</keyword>
<evidence type="ECO:0000313" key="7">
    <source>
        <dbReference type="Proteomes" id="UP000700248"/>
    </source>
</evidence>
<dbReference type="InterPro" id="IPR003439">
    <property type="entry name" value="ABC_transporter-like_ATP-bd"/>
</dbReference>
<keyword evidence="4 6" id="KW-0067">ATP-binding</keyword>
<dbReference type="Gene3D" id="3.40.50.300">
    <property type="entry name" value="P-loop containing nucleotide triphosphate hydrolases"/>
    <property type="match status" value="1"/>
</dbReference>
<comment type="caution">
    <text evidence="6">The sequence shown here is derived from an EMBL/GenBank/DDBJ whole genome shotgun (WGS) entry which is preliminary data.</text>
</comment>
<keyword evidence="1" id="KW-0813">Transport</keyword>
<dbReference type="InterPro" id="IPR003593">
    <property type="entry name" value="AAA+_ATPase"/>
</dbReference>
<accession>A0A9D3AAU2</accession>
<gene>
    <name evidence="6" type="ORF">K8U84_08395</name>
</gene>
<dbReference type="RefSeq" id="WP_276831290.1">
    <property type="nucleotide sequence ID" value="NZ_DYTQ01000097.1"/>
</dbReference>
<dbReference type="Pfam" id="PF00005">
    <property type="entry name" value="ABC_tran"/>
    <property type="match status" value="1"/>
</dbReference>
<organism evidence="6 7">
    <name type="scientific">Paenalcaligenes hominis</name>
    <dbReference type="NCBI Taxonomy" id="643674"/>
    <lineage>
        <taxon>Bacteria</taxon>
        <taxon>Pseudomonadati</taxon>
        <taxon>Pseudomonadota</taxon>
        <taxon>Betaproteobacteria</taxon>
        <taxon>Burkholderiales</taxon>
        <taxon>Alcaligenaceae</taxon>
        <taxon>Paenalcaligenes</taxon>
    </lineage>
</organism>
<evidence type="ECO:0000256" key="3">
    <source>
        <dbReference type="ARBA" id="ARBA00022741"/>
    </source>
</evidence>
<dbReference type="GO" id="GO:0005524">
    <property type="term" value="F:ATP binding"/>
    <property type="evidence" value="ECO:0007669"/>
    <property type="project" value="UniProtKB-KW"/>
</dbReference>